<dbReference type="EMBL" id="CP048620">
    <property type="protein sequence ID" value="QPJ66364.1"/>
    <property type="molecule type" value="Genomic_DNA"/>
</dbReference>
<evidence type="ECO:0000256" key="1">
    <source>
        <dbReference type="ARBA" id="ARBA00009369"/>
    </source>
</evidence>
<accession>A0A7T0G4H3</accession>
<evidence type="ECO:0000256" key="5">
    <source>
        <dbReference type="PIRNR" id="PIRNR038471"/>
    </source>
</evidence>
<evidence type="ECO:0000256" key="4">
    <source>
        <dbReference type="ARBA" id="ARBA00032089"/>
    </source>
</evidence>
<evidence type="ECO:0000313" key="8">
    <source>
        <dbReference type="EMBL" id="QPJ66364.1"/>
    </source>
</evidence>
<dbReference type="KEGG" id="nva:G3M78_13545"/>
<name>A0A7T0G4H3_9BACT</name>
<dbReference type="InterPro" id="IPR042175">
    <property type="entry name" value="Cell/Rod_MreC_2"/>
</dbReference>
<dbReference type="PANTHER" id="PTHR34138">
    <property type="entry name" value="CELL SHAPE-DETERMINING PROTEIN MREC"/>
    <property type="match status" value="1"/>
</dbReference>
<evidence type="ECO:0000256" key="3">
    <source>
        <dbReference type="ARBA" id="ARBA00022960"/>
    </source>
</evidence>
<dbReference type="Gene3D" id="2.40.10.340">
    <property type="entry name" value="Rod shape-determining protein MreC, domain 1"/>
    <property type="match status" value="1"/>
</dbReference>
<dbReference type="InterPro" id="IPR055342">
    <property type="entry name" value="MreC_beta-barrel_core"/>
</dbReference>
<proteinExistence type="inferred from homology"/>
<dbReference type="PIRSF" id="PIRSF038471">
    <property type="entry name" value="MreC"/>
    <property type="match status" value="1"/>
</dbReference>
<comment type="similarity">
    <text evidence="1 5">Belongs to the MreC family.</text>
</comment>
<dbReference type="AlphaFoldDB" id="A0A7T0G4H3"/>
<protein>
    <recommendedName>
        <fullName evidence="2 5">Cell shape-determining protein MreC</fullName>
    </recommendedName>
    <alternativeName>
        <fullName evidence="4 5">Cell shape protein MreC</fullName>
    </alternativeName>
</protein>
<dbReference type="Pfam" id="PF04085">
    <property type="entry name" value="MreC"/>
    <property type="match status" value="1"/>
</dbReference>
<comment type="function">
    <text evidence="5">Involved in formation and maintenance of cell shape.</text>
</comment>
<evidence type="ECO:0000256" key="6">
    <source>
        <dbReference type="SAM" id="Coils"/>
    </source>
</evidence>
<dbReference type="GO" id="GO:0005886">
    <property type="term" value="C:plasma membrane"/>
    <property type="evidence" value="ECO:0007669"/>
    <property type="project" value="TreeGrafter"/>
</dbReference>
<dbReference type="InterPro" id="IPR007221">
    <property type="entry name" value="MreC"/>
</dbReference>
<dbReference type="Gene3D" id="2.40.10.350">
    <property type="entry name" value="Rod shape-determining protein MreC, domain 2"/>
    <property type="match status" value="1"/>
</dbReference>
<feature type="coiled-coil region" evidence="6">
    <location>
        <begin position="80"/>
        <end position="107"/>
    </location>
</feature>
<dbReference type="NCBIfam" id="TIGR00219">
    <property type="entry name" value="mreC"/>
    <property type="match status" value="1"/>
</dbReference>
<gene>
    <name evidence="8" type="primary">mreC</name>
    <name evidence="8" type="ORF">G3M78_13545</name>
</gene>
<keyword evidence="6" id="KW-0175">Coiled coil</keyword>
<evidence type="ECO:0000256" key="2">
    <source>
        <dbReference type="ARBA" id="ARBA00013855"/>
    </source>
</evidence>
<dbReference type="GO" id="GO:0008360">
    <property type="term" value="P:regulation of cell shape"/>
    <property type="evidence" value="ECO:0007669"/>
    <property type="project" value="UniProtKB-KW"/>
</dbReference>
<dbReference type="InterPro" id="IPR042177">
    <property type="entry name" value="Cell/Rod_1"/>
</dbReference>
<organism evidence="8 9">
    <name type="scientific">Candidatus Nitrohelix vancouverensis</name>
    <dbReference type="NCBI Taxonomy" id="2705534"/>
    <lineage>
        <taxon>Bacteria</taxon>
        <taxon>Pseudomonadati</taxon>
        <taxon>Nitrospinota/Tectimicrobiota group</taxon>
        <taxon>Nitrospinota</taxon>
        <taxon>Nitrospinia</taxon>
        <taxon>Nitrospinales</taxon>
        <taxon>Nitrospinaceae</taxon>
        <taxon>Candidatus Nitrohelix</taxon>
    </lineage>
</organism>
<sequence>MLPDREIKGKRRTLALLAFLLLFSFALMTATAKKGESLTWPESFALLLIQPIQTVITDGVDAISNMFAHYFFLVGVSIENENLHKEIDRLTWEKNQLLEKIKKNERVEKLVSFSDSNNYKTQLANVIGRDASQWSKMVFIDKGSRDGIREKMAVVTDQGIIGHIIQAGPVSSKVLLITDSRSSVDAIFQNSRDPGVVAGAGSKLCDMKYVPLTSEVKVDDIVISSGLGGIFPKGLIVGKVAKVTHSKQDLFKSIRLVPAADLVRLEEVMVLLP</sequence>
<evidence type="ECO:0000313" key="9">
    <source>
        <dbReference type="Proteomes" id="UP000594464"/>
    </source>
</evidence>
<evidence type="ECO:0000259" key="7">
    <source>
        <dbReference type="Pfam" id="PF04085"/>
    </source>
</evidence>
<reference evidence="9" key="1">
    <citation type="submission" date="2020-02" db="EMBL/GenBank/DDBJ databases">
        <title>Genomic and physiological characterization of two novel Nitrospinaceae genera.</title>
        <authorList>
            <person name="Mueller A.J."/>
            <person name="Jung M.-Y."/>
            <person name="Strachan C.R."/>
            <person name="Herbold C.W."/>
            <person name="Kirkegaard R.H."/>
            <person name="Daims H."/>
        </authorList>
    </citation>
    <scope>NUCLEOTIDE SEQUENCE [LARGE SCALE GENOMIC DNA]</scope>
</reference>
<keyword evidence="3 5" id="KW-0133">Cell shape</keyword>
<dbReference type="PANTHER" id="PTHR34138:SF1">
    <property type="entry name" value="CELL SHAPE-DETERMINING PROTEIN MREC"/>
    <property type="match status" value="1"/>
</dbReference>
<feature type="domain" description="Rod shape-determining protein MreC beta-barrel core" evidence="7">
    <location>
        <begin position="126"/>
        <end position="271"/>
    </location>
</feature>
<dbReference type="Proteomes" id="UP000594464">
    <property type="component" value="Chromosome"/>
</dbReference>